<feature type="transmembrane region" description="Helical" evidence="3">
    <location>
        <begin position="44"/>
        <end position="66"/>
    </location>
</feature>
<dbReference type="GO" id="GO:0044281">
    <property type="term" value="P:small molecule metabolic process"/>
    <property type="evidence" value="ECO:0007669"/>
    <property type="project" value="UniProtKB-ARBA"/>
</dbReference>
<evidence type="ECO:0000256" key="2">
    <source>
        <dbReference type="ARBA" id="ARBA00023239"/>
    </source>
</evidence>
<evidence type="ECO:0000256" key="1">
    <source>
        <dbReference type="ARBA" id="ARBA00022793"/>
    </source>
</evidence>
<dbReference type="GO" id="GO:0030976">
    <property type="term" value="F:thiamine pyrophosphate binding"/>
    <property type="evidence" value="ECO:0007669"/>
    <property type="project" value="InterPro"/>
</dbReference>
<dbReference type="InterPro" id="IPR011766">
    <property type="entry name" value="TPP_enzyme_TPP-bd"/>
</dbReference>
<dbReference type="Proteomes" id="UP000231987">
    <property type="component" value="Unassembled WGS sequence"/>
</dbReference>
<keyword evidence="1" id="KW-0210">Decarboxylase</keyword>
<proteinExistence type="predicted"/>
<comment type="caution">
    <text evidence="5">The sequence shown here is derived from an EMBL/GenBank/DDBJ whole genome shotgun (WGS) entry which is preliminary data.</text>
</comment>
<dbReference type="InterPro" id="IPR029061">
    <property type="entry name" value="THDP-binding"/>
</dbReference>
<dbReference type="GO" id="GO:0016831">
    <property type="term" value="F:carboxy-lyase activity"/>
    <property type="evidence" value="ECO:0007669"/>
    <property type="project" value="UniProtKB-KW"/>
</dbReference>
<keyword evidence="2" id="KW-0456">Lyase</keyword>
<dbReference type="Gene3D" id="3.40.50.970">
    <property type="match status" value="1"/>
</dbReference>
<evidence type="ECO:0000313" key="6">
    <source>
        <dbReference type="Proteomes" id="UP000231987"/>
    </source>
</evidence>
<dbReference type="InterPro" id="IPR051818">
    <property type="entry name" value="TPP_dependent_decarboxylase"/>
</dbReference>
<protein>
    <submittedName>
        <fullName evidence="5">Aldehyde dehydrogenase</fullName>
    </submittedName>
</protein>
<sequence>MTDTKKGTMDRREVMRAIVAQRGDALMVTGLGSATYDAGTVDHLNTFCLWGGMGAAAMMGLGLALAQPDRRVLVMTGDGEMLMGIGAFATIGAQRPKNLAIAVIDNEHYSETGMQPTHTRRGVSLAGVARECGFAGAETVYTEAELNAVVPKLFEGDGPFFAAIKVNTRRYPMSIRVRDGVHLKDRFRENLLGAERAYY</sequence>
<dbReference type="Pfam" id="PF02775">
    <property type="entry name" value="TPP_enzyme_C"/>
    <property type="match status" value="1"/>
</dbReference>
<feature type="domain" description="Thiamine pyrophosphate enzyme TPP-binding" evidence="4">
    <location>
        <begin position="47"/>
        <end position="161"/>
    </location>
</feature>
<evidence type="ECO:0000259" key="4">
    <source>
        <dbReference type="Pfam" id="PF02775"/>
    </source>
</evidence>
<name>A0A2J0YTQ9_RHIML</name>
<organism evidence="5 6">
    <name type="scientific">Rhizobium meliloti</name>
    <name type="common">Ensifer meliloti</name>
    <name type="synonym">Sinorhizobium meliloti</name>
    <dbReference type="NCBI Taxonomy" id="382"/>
    <lineage>
        <taxon>Bacteria</taxon>
        <taxon>Pseudomonadati</taxon>
        <taxon>Pseudomonadota</taxon>
        <taxon>Alphaproteobacteria</taxon>
        <taxon>Hyphomicrobiales</taxon>
        <taxon>Rhizobiaceae</taxon>
        <taxon>Sinorhizobium/Ensifer group</taxon>
        <taxon>Sinorhizobium</taxon>
    </lineage>
</organism>
<dbReference type="RefSeq" id="WP_100674838.1">
    <property type="nucleotide sequence ID" value="NZ_NJGD01000029.1"/>
</dbReference>
<dbReference type="EMBL" id="NJGD01000029">
    <property type="protein sequence ID" value="PJR09672.1"/>
    <property type="molecule type" value="Genomic_DNA"/>
</dbReference>
<evidence type="ECO:0000256" key="3">
    <source>
        <dbReference type="SAM" id="Phobius"/>
    </source>
</evidence>
<keyword evidence="3" id="KW-1133">Transmembrane helix</keyword>
<keyword evidence="3" id="KW-0472">Membrane</keyword>
<dbReference type="PANTHER" id="PTHR42818:SF1">
    <property type="entry name" value="SULFOPYRUVATE DECARBOXYLASE"/>
    <property type="match status" value="1"/>
</dbReference>
<evidence type="ECO:0000313" key="5">
    <source>
        <dbReference type="EMBL" id="PJR09672.1"/>
    </source>
</evidence>
<dbReference type="PANTHER" id="PTHR42818">
    <property type="entry name" value="SULFOPYRUVATE DECARBOXYLASE SUBUNIT ALPHA"/>
    <property type="match status" value="1"/>
</dbReference>
<dbReference type="SUPFAM" id="SSF52518">
    <property type="entry name" value="Thiamin diphosphate-binding fold (THDP-binding)"/>
    <property type="match status" value="1"/>
</dbReference>
<reference evidence="5 6" key="1">
    <citation type="submission" date="2017-06" db="EMBL/GenBank/DDBJ databases">
        <title>Ensifer strains isolated from leguminous trees and herbs display diverse denitrification phenotypes with some acting as strong N2O sinks.</title>
        <authorList>
            <person name="Woliy K."/>
            <person name="Mania D."/>
            <person name="Bakken L.R."/>
            <person name="Frostegard A."/>
        </authorList>
    </citation>
    <scope>NUCLEOTIDE SEQUENCE [LARGE SCALE GENOMIC DNA]</scope>
    <source>
        <strain evidence="5 6">AC50a</strain>
    </source>
</reference>
<dbReference type="AlphaFoldDB" id="A0A2J0YTQ9"/>
<keyword evidence="3" id="KW-0812">Transmembrane</keyword>
<accession>A0A2J0YTQ9</accession>
<gene>
    <name evidence="5" type="ORF">CEJ86_31035</name>
</gene>